<comment type="subunit">
    <text evidence="5">Component of the eukaryotic translation initiation factor 3 (eIF-3) complex.</text>
</comment>
<proteinExistence type="inferred from homology"/>
<comment type="function">
    <text evidence="5">Component of the eukaryotic translation initiation factor 3 (eIF-3) complex, which is involved in protein synthesis of a specialized repertoire of mRNAs and, together with other initiation factors, stimulates binding of mRNA and methionyl-tRNAi to the 40S ribosome. The eIF-3 complex specifically targets and initiates translation of a subset of mRNAs involved in cell proliferation.</text>
</comment>
<evidence type="ECO:0000259" key="7">
    <source>
        <dbReference type="PROSITE" id="PS50250"/>
    </source>
</evidence>
<sequence>MAVTDSVSVFAEGTFEEQILELANYIAQSKPESERASYVQFVQDSLQVGEGQTPISEDEGRRKQVFLNVFGEVKGFGEGSLREIEGFFNLLYAHLLTLWPTDSSETKESVSNLLNVVTSSPAESSIKYRILSNLFNALPRSSSLRLPVYTSIIELASANDELEVLQLSQADTEKWLQEWDISSSEKSAFLKALVDAFTTAGQLDVSYKYKLAYVRSLESSSPDAQHAAIDLIATALSYPTLFDFDTLFKLDSVLALKDHELFQLLQVFVNGGLDELKAWQDAHADAEKFGLDNAQLERKMRLLSLAALGFQNIGRELSYTKIASSLQVEVSDVEKWVIDVIRAGLLSGKLSQTTQTLRVVRATARAFERPQWEALEQRLTAWRAGLESVLEVVASAKKRNTQVLAAVAAEGPTNDAEGVAAGPAASEAAASGDVPPAPQPQVVAA</sequence>
<comment type="similarity">
    <text evidence="1">Belongs to the CSN7/EIF3M family. CSN7 subfamily.</text>
</comment>
<feature type="domain" description="PCI" evidence="7">
    <location>
        <begin position="205"/>
        <end position="364"/>
    </location>
</feature>
<dbReference type="Pfam" id="PF01399">
    <property type="entry name" value="PCI"/>
    <property type="match status" value="1"/>
</dbReference>
<organism evidence="8 9">
    <name type="scientific">Heterobasidion irregulare (strain TC 32-1)</name>
    <dbReference type="NCBI Taxonomy" id="747525"/>
    <lineage>
        <taxon>Eukaryota</taxon>
        <taxon>Fungi</taxon>
        <taxon>Dikarya</taxon>
        <taxon>Basidiomycota</taxon>
        <taxon>Agaricomycotina</taxon>
        <taxon>Agaricomycetes</taxon>
        <taxon>Russulales</taxon>
        <taxon>Bondarzewiaceae</taxon>
        <taxon>Heterobasidion</taxon>
        <taxon>Heterobasidion annosum species complex</taxon>
    </lineage>
</organism>
<dbReference type="InterPro" id="IPR000717">
    <property type="entry name" value="PCI_dom"/>
</dbReference>
<dbReference type="GO" id="GO:0071541">
    <property type="term" value="C:eukaryotic translation initiation factor 3 complex, eIF3m"/>
    <property type="evidence" value="ECO:0007669"/>
    <property type="project" value="UniProtKB-UniRule"/>
</dbReference>
<dbReference type="GO" id="GO:0033290">
    <property type="term" value="C:eukaryotic 48S preinitiation complex"/>
    <property type="evidence" value="ECO:0007669"/>
    <property type="project" value="UniProtKB-UniRule"/>
</dbReference>
<reference evidence="8 9" key="1">
    <citation type="journal article" date="2012" name="New Phytol.">
        <title>Insight into trade-off between wood decay and parasitism from the genome of a fungal forest pathogen.</title>
        <authorList>
            <person name="Olson A."/>
            <person name="Aerts A."/>
            <person name="Asiegbu F."/>
            <person name="Belbahri L."/>
            <person name="Bouzid O."/>
            <person name="Broberg A."/>
            <person name="Canback B."/>
            <person name="Coutinho P.M."/>
            <person name="Cullen D."/>
            <person name="Dalman K."/>
            <person name="Deflorio G."/>
            <person name="van Diepen L.T."/>
            <person name="Dunand C."/>
            <person name="Duplessis S."/>
            <person name="Durling M."/>
            <person name="Gonthier P."/>
            <person name="Grimwood J."/>
            <person name="Fossdal C.G."/>
            <person name="Hansson D."/>
            <person name="Henrissat B."/>
            <person name="Hietala A."/>
            <person name="Himmelstrand K."/>
            <person name="Hoffmeister D."/>
            <person name="Hogberg N."/>
            <person name="James T.Y."/>
            <person name="Karlsson M."/>
            <person name="Kohler A."/>
            <person name="Kues U."/>
            <person name="Lee Y.H."/>
            <person name="Lin Y.C."/>
            <person name="Lind M."/>
            <person name="Lindquist E."/>
            <person name="Lombard V."/>
            <person name="Lucas S."/>
            <person name="Lunden K."/>
            <person name="Morin E."/>
            <person name="Murat C."/>
            <person name="Park J."/>
            <person name="Raffaello T."/>
            <person name="Rouze P."/>
            <person name="Salamov A."/>
            <person name="Schmutz J."/>
            <person name="Solheim H."/>
            <person name="Stahlberg J."/>
            <person name="Velez H."/>
            <person name="de Vries R.P."/>
            <person name="Wiebenga A."/>
            <person name="Woodward S."/>
            <person name="Yakovlev I."/>
            <person name="Garbelotto M."/>
            <person name="Martin F."/>
            <person name="Grigoriev I.V."/>
            <person name="Stenlid J."/>
        </authorList>
    </citation>
    <scope>NUCLEOTIDE SEQUENCE [LARGE SCALE GENOMIC DNA]</scope>
    <source>
        <strain evidence="8 9">TC 32-1</strain>
    </source>
</reference>
<dbReference type="HAMAP" id="MF_03012">
    <property type="entry name" value="eIF3m"/>
    <property type="match status" value="1"/>
</dbReference>
<evidence type="ECO:0000256" key="4">
    <source>
        <dbReference type="ARBA" id="ARBA00022917"/>
    </source>
</evidence>
<dbReference type="STRING" id="747525.W4KCM8"/>
<comment type="similarity">
    <text evidence="5">Belongs to the eIF-3 subunit M family.</text>
</comment>
<evidence type="ECO:0000256" key="5">
    <source>
        <dbReference type="HAMAP-Rule" id="MF_03012"/>
    </source>
</evidence>
<dbReference type="AlphaFoldDB" id="W4KCM8"/>
<dbReference type="Proteomes" id="UP000030671">
    <property type="component" value="Unassembled WGS sequence"/>
</dbReference>
<dbReference type="GO" id="GO:0001732">
    <property type="term" value="P:formation of cytoplasmic translation initiation complex"/>
    <property type="evidence" value="ECO:0007669"/>
    <property type="project" value="UniProtKB-UniRule"/>
</dbReference>
<evidence type="ECO:0000256" key="6">
    <source>
        <dbReference type="SAM" id="MobiDB-lite"/>
    </source>
</evidence>
<evidence type="ECO:0000313" key="9">
    <source>
        <dbReference type="Proteomes" id="UP000030671"/>
    </source>
</evidence>
<dbReference type="GeneID" id="20666513"/>
<dbReference type="InParanoid" id="W4KCM8"/>
<dbReference type="InterPro" id="IPR045237">
    <property type="entry name" value="COPS7/eIF3m"/>
</dbReference>
<dbReference type="Pfam" id="PF18005">
    <property type="entry name" value="eIF3m_C_helix"/>
    <property type="match status" value="1"/>
</dbReference>
<dbReference type="eggNOG" id="KOG2753">
    <property type="taxonomic scope" value="Eukaryota"/>
</dbReference>
<dbReference type="HOGENOM" id="CLU_035254_3_0_1"/>
<evidence type="ECO:0000256" key="3">
    <source>
        <dbReference type="ARBA" id="ARBA00022540"/>
    </source>
</evidence>
<dbReference type="FunCoup" id="W4KCM8">
    <property type="interactions" value="653"/>
</dbReference>
<keyword evidence="2 5" id="KW-0963">Cytoplasm</keyword>
<dbReference type="InterPro" id="IPR040750">
    <property type="entry name" value="eIF3m_C_helix"/>
</dbReference>
<accession>W4KCM8</accession>
<dbReference type="PANTHER" id="PTHR15350">
    <property type="entry name" value="COP9 SIGNALOSOME COMPLEX SUBUNIT 7/DENDRITIC CELL PROTEIN GA17"/>
    <property type="match status" value="1"/>
</dbReference>
<dbReference type="PROSITE" id="PS50250">
    <property type="entry name" value="PCI"/>
    <property type="match status" value="1"/>
</dbReference>
<evidence type="ECO:0000256" key="2">
    <source>
        <dbReference type="ARBA" id="ARBA00022490"/>
    </source>
</evidence>
<evidence type="ECO:0000256" key="1">
    <source>
        <dbReference type="ARBA" id="ARBA00008482"/>
    </source>
</evidence>
<comment type="subcellular location">
    <subcellularLocation>
        <location evidence="5">Cytoplasm</location>
    </subcellularLocation>
</comment>
<dbReference type="EMBL" id="KI925456">
    <property type="protein sequence ID" value="ETW83622.1"/>
    <property type="molecule type" value="Genomic_DNA"/>
</dbReference>
<gene>
    <name evidence="8" type="ORF">HETIRDRAFT_116256</name>
</gene>
<name>W4KCM8_HETIT</name>
<protein>
    <recommendedName>
        <fullName evidence="5">Eukaryotic translation initiation factor 3 subunit M</fullName>
        <shortName evidence="5">eIF3m</shortName>
    </recommendedName>
</protein>
<dbReference type="KEGG" id="hir:HETIRDRAFT_116256"/>
<dbReference type="GO" id="GO:0003743">
    <property type="term" value="F:translation initiation factor activity"/>
    <property type="evidence" value="ECO:0007669"/>
    <property type="project" value="UniProtKB-UniRule"/>
</dbReference>
<dbReference type="GO" id="GO:0016282">
    <property type="term" value="C:eukaryotic 43S preinitiation complex"/>
    <property type="evidence" value="ECO:0007669"/>
    <property type="project" value="UniProtKB-UniRule"/>
</dbReference>
<dbReference type="RefSeq" id="XP_009543396.1">
    <property type="nucleotide sequence ID" value="XM_009545101.1"/>
</dbReference>
<dbReference type="OrthoDB" id="10267031at2759"/>
<dbReference type="SMART" id="SM00088">
    <property type="entry name" value="PINT"/>
    <property type="match status" value="1"/>
</dbReference>
<keyword evidence="9" id="KW-1185">Reference proteome</keyword>
<dbReference type="PANTHER" id="PTHR15350:SF2">
    <property type="entry name" value="EUKARYOTIC TRANSLATION INITIATION FACTOR 3 SUBUNIT M"/>
    <property type="match status" value="1"/>
</dbReference>
<evidence type="ECO:0000313" key="8">
    <source>
        <dbReference type="EMBL" id="ETW83622.1"/>
    </source>
</evidence>
<keyword evidence="4 5" id="KW-0648">Protein biosynthesis</keyword>
<keyword evidence="3 5" id="KW-0396">Initiation factor</keyword>
<dbReference type="InterPro" id="IPR027528">
    <property type="entry name" value="eIF3m"/>
</dbReference>
<feature type="region of interest" description="Disordered" evidence="6">
    <location>
        <begin position="412"/>
        <end position="445"/>
    </location>
</feature>
<feature type="compositionally biased region" description="Low complexity" evidence="6">
    <location>
        <begin position="415"/>
        <end position="445"/>
    </location>
</feature>